<reference evidence="2" key="1">
    <citation type="submission" date="2017-04" db="EMBL/GenBank/DDBJ databases">
        <authorList>
            <person name="Varghese N."/>
            <person name="Submissions S."/>
        </authorList>
    </citation>
    <scope>NUCLEOTIDE SEQUENCE [LARGE SCALE GENOMIC DNA]</scope>
    <source>
        <strain evidence="2">DSM 9293</strain>
    </source>
</reference>
<accession>A0A1W1WAY8</accession>
<evidence type="ECO:0008006" key="3">
    <source>
        <dbReference type="Google" id="ProtNLM"/>
    </source>
</evidence>
<organism evidence="1 2">
    <name type="scientific">Sulfobacillus thermosulfidooxidans (strain DSM 9293 / VKM B-1269 / AT-1)</name>
    <dbReference type="NCBI Taxonomy" id="929705"/>
    <lineage>
        <taxon>Bacteria</taxon>
        <taxon>Bacillati</taxon>
        <taxon>Bacillota</taxon>
        <taxon>Clostridia</taxon>
        <taxon>Eubacteriales</taxon>
        <taxon>Clostridiales Family XVII. Incertae Sedis</taxon>
        <taxon>Sulfobacillus</taxon>
    </lineage>
</organism>
<sequence length="98" mass="11196">MPNGFSRPPEGSNGNLPQVIAVRPFPEYLLVLKFKDGDLRVFDMKPMLWGEMFEPLRAKDLFNQVRVEDGTIVWPNGADIDPEQLYEESSPLFPLDCL</sequence>
<evidence type="ECO:0000313" key="2">
    <source>
        <dbReference type="Proteomes" id="UP000192660"/>
    </source>
</evidence>
<keyword evidence="2" id="KW-1185">Reference proteome</keyword>
<dbReference type="InterPro" id="IPR036782">
    <property type="entry name" value="NE0471-like_N"/>
</dbReference>
<dbReference type="Proteomes" id="UP000192660">
    <property type="component" value="Unassembled WGS sequence"/>
</dbReference>
<dbReference type="EMBL" id="FWWY01000001">
    <property type="protein sequence ID" value="SMC03461.1"/>
    <property type="molecule type" value="Genomic_DNA"/>
</dbReference>
<dbReference type="InterPro" id="IPR018841">
    <property type="entry name" value="DUF2442"/>
</dbReference>
<evidence type="ECO:0000313" key="1">
    <source>
        <dbReference type="EMBL" id="SMC03461.1"/>
    </source>
</evidence>
<name>A0A1W1WAY8_SULTA</name>
<dbReference type="Gene3D" id="3.30.2020.10">
    <property type="entry name" value="NE0471-like N-terminal domain"/>
    <property type="match status" value="1"/>
</dbReference>
<gene>
    <name evidence="1" type="ORF">SAMN00768000_1098</name>
</gene>
<proteinExistence type="predicted"/>
<dbReference type="SUPFAM" id="SSF143880">
    <property type="entry name" value="NE0471 N-terminal domain-like"/>
    <property type="match status" value="1"/>
</dbReference>
<dbReference type="RefSeq" id="WP_020374969.1">
    <property type="nucleotide sequence ID" value="NZ_FWWY01000001.1"/>
</dbReference>
<protein>
    <recommendedName>
        <fullName evidence="3">DUF2442 domain-containing protein</fullName>
    </recommendedName>
</protein>
<dbReference type="Pfam" id="PF10387">
    <property type="entry name" value="DUF2442"/>
    <property type="match status" value="1"/>
</dbReference>
<dbReference type="AlphaFoldDB" id="A0A1W1WAY8"/>